<keyword evidence="1" id="KW-0472">Membrane</keyword>
<evidence type="ECO:0000313" key="3">
    <source>
        <dbReference type="Proteomes" id="UP000178121"/>
    </source>
</evidence>
<proteinExistence type="predicted"/>
<reference evidence="2 3" key="1">
    <citation type="journal article" date="2016" name="Nat. Commun.">
        <title>Thousands of microbial genomes shed light on interconnected biogeochemical processes in an aquifer system.</title>
        <authorList>
            <person name="Anantharaman K."/>
            <person name="Brown C.T."/>
            <person name="Hug L.A."/>
            <person name="Sharon I."/>
            <person name="Castelle C.J."/>
            <person name="Probst A.J."/>
            <person name="Thomas B.C."/>
            <person name="Singh A."/>
            <person name="Wilkins M.J."/>
            <person name="Karaoz U."/>
            <person name="Brodie E.L."/>
            <person name="Williams K.H."/>
            <person name="Hubbard S.S."/>
            <person name="Banfield J.F."/>
        </authorList>
    </citation>
    <scope>NUCLEOTIDE SEQUENCE [LARGE SCALE GENOMIC DNA]</scope>
</reference>
<dbReference type="EMBL" id="MHRI01000003">
    <property type="protein sequence ID" value="OHA21828.1"/>
    <property type="molecule type" value="Genomic_DNA"/>
</dbReference>
<sequence>MKNLTTITQICLFLLLFPILALAIGVSVTPPTLSIRMTRDEEGTARFLVSNPSKEVGIFDVYPEEFEKFITLYPSRFVLEAGEKREVLVRAKRRDVGLIRTAIAIEAAPLGVPTPSVGGGIRLPFSLDVRASSAFLAALFESKPTSVLPTLILTALILTSVISLYTLKRVRRKDTL</sequence>
<evidence type="ECO:0008006" key="4">
    <source>
        <dbReference type="Google" id="ProtNLM"/>
    </source>
</evidence>
<keyword evidence="1" id="KW-1133">Transmembrane helix</keyword>
<keyword evidence="1" id="KW-0812">Transmembrane</keyword>
<accession>A0A1G2MD74</accession>
<evidence type="ECO:0000313" key="2">
    <source>
        <dbReference type="EMBL" id="OHA21828.1"/>
    </source>
</evidence>
<dbReference type="Proteomes" id="UP000178121">
    <property type="component" value="Unassembled WGS sequence"/>
</dbReference>
<organism evidence="2 3">
    <name type="scientific">Candidatus Taylorbacteria bacterium RIFCSPHIGHO2_01_FULL_51_15</name>
    <dbReference type="NCBI Taxonomy" id="1802304"/>
    <lineage>
        <taxon>Bacteria</taxon>
        <taxon>Candidatus Tayloriibacteriota</taxon>
    </lineage>
</organism>
<comment type="caution">
    <text evidence="2">The sequence shown here is derived from an EMBL/GenBank/DDBJ whole genome shotgun (WGS) entry which is preliminary data.</text>
</comment>
<feature type="transmembrane region" description="Helical" evidence="1">
    <location>
        <begin position="147"/>
        <end position="167"/>
    </location>
</feature>
<protein>
    <recommendedName>
        <fullName evidence="4">MSP domain-containing protein</fullName>
    </recommendedName>
</protein>
<evidence type="ECO:0000256" key="1">
    <source>
        <dbReference type="SAM" id="Phobius"/>
    </source>
</evidence>
<name>A0A1G2MD74_9BACT</name>
<gene>
    <name evidence="2" type="ORF">A2849_02760</name>
</gene>
<dbReference type="AlphaFoldDB" id="A0A1G2MD74"/>